<keyword evidence="2" id="KW-0326">Glycosidase</keyword>
<name>X1EHF5_9ZZZZ</name>
<comment type="caution">
    <text evidence="3">The sequence shown here is derived from an EMBL/GenBank/DDBJ whole genome shotgun (WGS) entry which is preliminary data.</text>
</comment>
<dbReference type="SUPFAM" id="SSF51445">
    <property type="entry name" value="(Trans)glycosidases"/>
    <property type="match status" value="1"/>
</dbReference>
<reference evidence="3" key="1">
    <citation type="journal article" date="2014" name="Front. Microbiol.">
        <title>High frequency of phylogenetically diverse reductive dehalogenase-homologous genes in deep subseafloor sedimentary metagenomes.</title>
        <authorList>
            <person name="Kawai M."/>
            <person name="Futagami T."/>
            <person name="Toyoda A."/>
            <person name="Takaki Y."/>
            <person name="Nishi S."/>
            <person name="Hori S."/>
            <person name="Arai W."/>
            <person name="Tsubouchi T."/>
            <person name="Morono Y."/>
            <person name="Uchiyama I."/>
            <person name="Ito T."/>
            <person name="Fujiyama A."/>
            <person name="Inagaki F."/>
            <person name="Takami H."/>
        </authorList>
    </citation>
    <scope>NUCLEOTIDE SEQUENCE</scope>
    <source>
        <strain evidence="3">Expedition CK06-06</strain>
    </source>
</reference>
<gene>
    <name evidence="3" type="ORF">S01H4_58698</name>
</gene>
<protein>
    <recommendedName>
        <fullName evidence="4">Alpha-galactosidase</fullName>
    </recommendedName>
</protein>
<dbReference type="Gene3D" id="3.20.20.70">
    <property type="entry name" value="Aldolase class I"/>
    <property type="match status" value="1"/>
</dbReference>
<evidence type="ECO:0000313" key="3">
    <source>
        <dbReference type="EMBL" id="GAH16539.1"/>
    </source>
</evidence>
<dbReference type="EMBL" id="BART01034324">
    <property type="protein sequence ID" value="GAH16539.1"/>
    <property type="molecule type" value="Genomic_DNA"/>
</dbReference>
<evidence type="ECO:0000256" key="2">
    <source>
        <dbReference type="ARBA" id="ARBA00023295"/>
    </source>
</evidence>
<dbReference type="PANTHER" id="PTHR43053:SF3">
    <property type="entry name" value="ALPHA-GALACTOSIDASE C-RELATED"/>
    <property type="match status" value="1"/>
</dbReference>
<organism evidence="3">
    <name type="scientific">marine sediment metagenome</name>
    <dbReference type="NCBI Taxonomy" id="412755"/>
    <lineage>
        <taxon>unclassified sequences</taxon>
        <taxon>metagenomes</taxon>
        <taxon>ecological metagenomes</taxon>
    </lineage>
</organism>
<feature type="non-terminal residue" evidence="3">
    <location>
        <position position="144"/>
    </location>
</feature>
<dbReference type="InterPro" id="IPR017853">
    <property type="entry name" value="GH"/>
</dbReference>
<keyword evidence="1" id="KW-0378">Hydrolase</keyword>
<dbReference type="AlphaFoldDB" id="X1EHF5"/>
<dbReference type="InterPro" id="IPR050985">
    <property type="entry name" value="Alpha-glycosidase_related"/>
</dbReference>
<accession>X1EHF5</accession>
<dbReference type="GO" id="GO:0004557">
    <property type="term" value="F:alpha-galactosidase activity"/>
    <property type="evidence" value="ECO:0007669"/>
    <property type="project" value="TreeGrafter"/>
</dbReference>
<evidence type="ECO:0008006" key="4">
    <source>
        <dbReference type="Google" id="ProtNLM"/>
    </source>
</evidence>
<dbReference type="InterPro" id="IPR013785">
    <property type="entry name" value="Aldolase_TIM"/>
</dbReference>
<sequence length="144" mass="17095">MILFLEAYKLGYRILIVDDGWFTPDIERGYWFTGDWEICDTIFKNFKEHVKRVQDIGMKYILWIAPFMIGKSSKAYRKFKNLLVAPTESFTNLCPQSKLTREHILEVVADLYTRYNLDGFKFDFIDHLPAEPCPENNHDHFCET</sequence>
<dbReference type="PANTHER" id="PTHR43053">
    <property type="entry name" value="GLYCOSIDASE FAMILY 31"/>
    <property type="match status" value="1"/>
</dbReference>
<dbReference type="Pfam" id="PF02065">
    <property type="entry name" value="Melibiase"/>
    <property type="match status" value="1"/>
</dbReference>
<evidence type="ECO:0000256" key="1">
    <source>
        <dbReference type="ARBA" id="ARBA00022801"/>
    </source>
</evidence>
<proteinExistence type="predicted"/>